<dbReference type="Proteomes" id="UP000190961">
    <property type="component" value="Unassembled WGS sequence"/>
</dbReference>
<evidence type="ECO:0000313" key="1">
    <source>
        <dbReference type="EMBL" id="SKC65771.1"/>
    </source>
</evidence>
<sequence length="142" mass="16282">MSVILNFTEIERNADAIISENKTCGLFEINKDKVKKLNQTYTSKTEIFSKLLKDPHSVWKGEVYNIPPIHNYIFYLLALDFDSSVGYRNEEDYLVVLAFEPQPIYAVVSQANKDFANDGLKELEVMLEHAVESNSLIMVDWG</sequence>
<dbReference type="RefSeq" id="WP_079686907.1">
    <property type="nucleotide sequence ID" value="NZ_FUZU01000001.1"/>
</dbReference>
<gene>
    <name evidence="1" type="ORF">SAMN05660236_2455</name>
</gene>
<dbReference type="AlphaFoldDB" id="A0A1T5KQ61"/>
<dbReference type="EMBL" id="FUZU01000001">
    <property type="protein sequence ID" value="SKC65771.1"/>
    <property type="molecule type" value="Genomic_DNA"/>
</dbReference>
<keyword evidence="2" id="KW-1185">Reference proteome</keyword>
<reference evidence="1 2" key="1">
    <citation type="submission" date="2017-02" db="EMBL/GenBank/DDBJ databases">
        <authorList>
            <person name="Peterson S.W."/>
        </authorList>
    </citation>
    <scope>NUCLEOTIDE SEQUENCE [LARGE SCALE GENOMIC DNA]</scope>
    <source>
        <strain evidence="1 2">DSM 25262</strain>
    </source>
</reference>
<name>A0A1T5KQ61_9BACT</name>
<accession>A0A1T5KQ61</accession>
<organism evidence="1 2">
    <name type="scientific">Ohtaekwangia koreensis</name>
    <dbReference type="NCBI Taxonomy" id="688867"/>
    <lineage>
        <taxon>Bacteria</taxon>
        <taxon>Pseudomonadati</taxon>
        <taxon>Bacteroidota</taxon>
        <taxon>Cytophagia</taxon>
        <taxon>Cytophagales</taxon>
        <taxon>Fulvivirgaceae</taxon>
        <taxon>Ohtaekwangia</taxon>
    </lineage>
</organism>
<protein>
    <submittedName>
        <fullName evidence="1">Uncharacterized protein</fullName>
    </submittedName>
</protein>
<proteinExistence type="predicted"/>
<evidence type="ECO:0000313" key="2">
    <source>
        <dbReference type="Proteomes" id="UP000190961"/>
    </source>
</evidence>